<feature type="domain" description="Peptidase M60" evidence="1">
    <location>
        <begin position="458"/>
        <end position="753"/>
    </location>
</feature>
<dbReference type="PROSITE" id="PS51723">
    <property type="entry name" value="PEPTIDASE_M60"/>
    <property type="match status" value="1"/>
</dbReference>
<dbReference type="Pfam" id="PF13402">
    <property type="entry name" value="Peptidase_M60"/>
    <property type="match status" value="1"/>
</dbReference>
<dbReference type="InterPro" id="IPR042279">
    <property type="entry name" value="Pep_M60_3"/>
</dbReference>
<dbReference type="InterPro" id="IPR031161">
    <property type="entry name" value="Peptidase_M60_dom"/>
</dbReference>
<feature type="non-terminal residue" evidence="2">
    <location>
        <position position="866"/>
    </location>
</feature>
<sequence length="866" mass="98443">PNVALNKEVVGSGKWQPCAVDGKFHTTFAPFAVQFPYYFVDLGAVYNLTSINLFCQNEGTFYDQGVNVPFDVHTYDQFMSECGYERHYPWDVLAKNLTFKRKGEEIVLRPEKPVQYIIIGRQNDIYPRSVQPIVIGEVQAHGEKLREADIPEVPKDDRPAMPHYYWETRKAVLGTQDIIEMDPSYGYFKPKAKYNDVVFGWYDDPTAMAVVRGKAKMVVVMGHTFIREINDSKLYMGFRPSCRNWLSGGSSKARYMRINSTYDPGDVLLITRDDQFDVEKVYQLLKSGTNSVLAGYPGRDTNDSLTQLLEKMDIEFVKTSLKSSSRFIVVEDSLTSHKYIPISYDIARYVDSWKAFSTESYSVEVSYLGVQDEDTDKELKRLVDKYGPLMERIGPCPRKPYNKNKGTELAVRNYNTLLKYQYGGTNFALPSINHHPGLIPSTVKSTTVVATVYADQAGNFFPLGVYANAGGAFRWTVVKSNRDNYEDQRLRINAHVDSIVKHDSWSRWPYIATDFPLKKQGQYVSPHGGALFLQLPRGVNITIRLEGVYRYPWLDLRNPKSIESFPQELKDYAQPPFLVVHGDSMITMLKTFDVYESGASEVTSSARHFDNAIKVMHNYRGTKWEDVRSEVFVADVQISVGYGHSGYPIMGSIDWSYLFTLWSSSIKHGGQPGFVHEIGHNLQVGEATLLNGNEVTNNVYRLIVDEINLGLNPYTGDMGTGQWSASTYQGPSWGYYRYLGKLFGHGLVGNGFIEARKIRPPNESAKTQFWVKQMCVETGYNMLPFHDMWHFPVSGDTKSTCTKLPCFFPKDQYTESFESKITEVINKYGGNCSRSNPNQVKFRGDIRRGQDDGLQPAQQLGVTYEK</sequence>
<keyword evidence="3" id="KW-1185">Reference proteome</keyword>
<dbReference type="Gene3D" id="3.40.390.80">
    <property type="entry name" value="Peptidase M60, enhancin-like domain 2"/>
    <property type="match status" value="1"/>
</dbReference>
<evidence type="ECO:0000313" key="3">
    <source>
        <dbReference type="Proteomes" id="UP000243686"/>
    </source>
</evidence>
<dbReference type="SMART" id="SM01276">
    <property type="entry name" value="M60-like"/>
    <property type="match status" value="1"/>
</dbReference>
<organism evidence="2 3">
    <name type="scientific">Opisthorchis viverrini</name>
    <name type="common">Southeast Asian liver fluke</name>
    <dbReference type="NCBI Taxonomy" id="6198"/>
    <lineage>
        <taxon>Eukaryota</taxon>
        <taxon>Metazoa</taxon>
        <taxon>Spiralia</taxon>
        <taxon>Lophotrochozoa</taxon>
        <taxon>Platyhelminthes</taxon>
        <taxon>Trematoda</taxon>
        <taxon>Digenea</taxon>
        <taxon>Opisthorchiida</taxon>
        <taxon>Opisthorchiata</taxon>
        <taxon>Opisthorchiidae</taxon>
        <taxon>Opisthorchis</taxon>
    </lineage>
</organism>
<accession>A0A1S8WRW9</accession>
<dbReference type="Pfam" id="PF17291">
    <property type="entry name" value="M60-like_N"/>
    <property type="match status" value="1"/>
</dbReference>
<gene>
    <name evidence="2" type="ORF">X801_06948</name>
</gene>
<name>A0A1S8WRW9_OPIVI</name>
<feature type="non-terminal residue" evidence="2">
    <location>
        <position position="1"/>
    </location>
</feature>
<dbReference type="InterPro" id="IPR035423">
    <property type="entry name" value="M60-like_N"/>
</dbReference>
<evidence type="ECO:0000259" key="1">
    <source>
        <dbReference type="PROSITE" id="PS51723"/>
    </source>
</evidence>
<dbReference type="Gene3D" id="1.10.390.30">
    <property type="entry name" value="Peptidase M60, enhancin-like domain 3"/>
    <property type="match status" value="1"/>
</dbReference>
<dbReference type="Proteomes" id="UP000243686">
    <property type="component" value="Unassembled WGS sequence"/>
</dbReference>
<reference evidence="2 3" key="1">
    <citation type="submission" date="2015-03" db="EMBL/GenBank/DDBJ databases">
        <title>Draft genome of the nematode, Opisthorchis viverrini.</title>
        <authorList>
            <person name="Mitreva M."/>
        </authorList>
    </citation>
    <scope>NUCLEOTIDE SEQUENCE [LARGE SCALE GENOMIC DNA]</scope>
    <source>
        <strain evidence="2">Khon Kaen</strain>
    </source>
</reference>
<dbReference type="PANTHER" id="PTHR15730:SF5">
    <property type="entry name" value="SI:CH211-210B2.2-RELATED"/>
    <property type="match status" value="1"/>
</dbReference>
<evidence type="ECO:0000313" key="2">
    <source>
        <dbReference type="EMBL" id="OON17216.1"/>
    </source>
</evidence>
<dbReference type="EMBL" id="KV895695">
    <property type="protein sequence ID" value="OON17216.1"/>
    <property type="molecule type" value="Genomic_DNA"/>
</dbReference>
<proteinExistence type="predicted"/>
<dbReference type="PANTHER" id="PTHR15730">
    <property type="entry name" value="EXPERIMENTAL AUTOIMMUNE PROSTATITIS ANTIGEN 2-RELATED"/>
    <property type="match status" value="1"/>
</dbReference>
<dbReference type="InterPro" id="IPR051244">
    <property type="entry name" value="TCAF"/>
</dbReference>
<protein>
    <recommendedName>
        <fullName evidence="1">Peptidase M60 domain-containing protein</fullName>
    </recommendedName>
</protein>
<dbReference type="AlphaFoldDB" id="A0A1S8WRW9"/>